<organism evidence="3 4">
    <name type="scientific">Haladaptatus pallidirubidus</name>
    <dbReference type="NCBI Taxonomy" id="1008152"/>
    <lineage>
        <taxon>Archaea</taxon>
        <taxon>Methanobacteriati</taxon>
        <taxon>Methanobacteriota</taxon>
        <taxon>Stenosarchaea group</taxon>
        <taxon>Halobacteria</taxon>
        <taxon>Halobacteriales</taxon>
        <taxon>Haladaptataceae</taxon>
        <taxon>Haladaptatus</taxon>
    </lineage>
</organism>
<dbReference type="EMBL" id="BAABKX010000030">
    <property type="protein sequence ID" value="GAA5066058.1"/>
    <property type="molecule type" value="Genomic_DNA"/>
</dbReference>
<protein>
    <recommendedName>
        <fullName evidence="5">Transposase</fullName>
    </recommendedName>
</protein>
<gene>
    <name evidence="3" type="ORF">GCM10025751_57600</name>
</gene>
<dbReference type="PANTHER" id="PTHR31290">
    <property type="entry name" value="UV-DAMAGE ENDONUCLEASE"/>
    <property type="match status" value="1"/>
</dbReference>
<accession>A0AAV3URR5</accession>
<dbReference type="GO" id="GO:0006289">
    <property type="term" value="P:nucleotide-excision repair"/>
    <property type="evidence" value="ECO:0007669"/>
    <property type="project" value="InterPro"/>
</dbReference>
<evidence type="ECO:0000256" key="1">
    <source>
        <dbReference type="ARBA" id="ARBA00022763"/>
    </source>
</evidence>
<name>A0AAV3URR5_9EURY</name>
<keyword evidence="4" id="KW-1185">Reference proteome</keyword>
<dbReference type="AlphaFoldDB" id="A0AAV3URR5"/>
<dbReference type="RefSeq" id="WP_227779206.1">
    <property type="nucleotide sequence ID" value="NZ_BAABKX010000030.1"/>
</dbReference>
<dbReference type="GO" id="GO:0009411">
    <property type="term" value="P:response to UV"/>
    <property type="evidence" value="ECO:0007669"/>
    <property type="project" value="InterPro"/>
</dbReference>
<keyword evidence="2" id="KW-0234">DNA repair</keyword>
<sequence length="71" mass="8411">MTRYGYAAMNITLREKGVRTNRGMRKTTFEERGLTYAGELAEQNCRDLKRIIEWNLDHDIHYYGSVETIRP</sequence>
<evidence type="ECO:0000313" key="3">
    <source>
        <dbReference type="EMBL" id="GAA5066058.1"/>
    </source>
</evidence>
<dbReference type="GO" id="GO:0004519">
    <property type="term" value="F:endonuclease activity"/>
    <property type="evidence" value="ECO:0007669"/>
    <property type="project" value="InterPro"/>
</dbReference>
<keyword evidence="1" id="KW-0227">DNA damage</keyword>
<dbReference type="PANTHER" id="PTHR31290:SF5">
    <property type="entry name" value="UV-DAMAGE ENDONUCLEASE"/>
    <property type="match status" value="1"/>
</dbReference>
<evidence type="ECO:0000313" key="4">
    <source>
        <dbReference type="Proteomes" id="UP001501729"/>
    </source>
</evidence>
<reference evidence="3 4" key="1">
    <citation type="journal article" date="2019" name="Int. J. Syst. Evol. Microbiol.">
        <title>The Global Catalogue of Microorganisms (GCM) 10K type strain sequencing project: providing services to taxonomists for standard genome sequencing and annotation.</title>
        <authorList>
            <consortium name="The Broad Institute Genomics Platform"/>
            <consortium name="The Broad Institute Genome Sequencing Center for Infectious Disease"/>
            <person name="Wu L."/>
            <person name="Ma J."/>
        </authorList>
    </citation>
    <scope>NUCLEOTIDE SEQUENCE [LARGE SCALE GENOMIC DNA]</scope>
    <source>
        <strain evidence="3 4">JCM 17504</strain>
    </source>
</reference>
<dbReference type="Proteomes" id="UP001501729">
    <property type="component" value="Unassembled WGS sequence"/>
</dbReference>
<dbReference type="GeneID" id="68617369"/>
<proteinExistence type="predicted"/>
<evidence type="ECO:0000256" key="2">
    <source>
        <dbReference type="ARBA" id="ARBA00023204"/>
    </source>
</evidence>
<comment type="caution">
    <text evidence="3">The sequence shown here is derived from an EMBL/GenBank/DDBJ whole genome shotgun (WGS) entry which is preliminary data.</text>
</comment>
<dbReference type="Gene3D" id="3.20.20.150">
    <property type="entry name" value="Divalent-metal-dependent TIM barrel enzymes"/>
    <property type="match status" value="1"/>
</dbReference>
<evidence type="ECO:0008006" key="5">
    <source>
        <dbReference type="Google" id="ProtNLM"/>
    </source>
</evidence>
<dbReference type="InterPro" id="IPR004601">
    <property type="entry name" value="UvdE"/>
</dbReference>